<evidence type="ECO:0000313" key="2">
    <source>
        <dbReference type="Proteomes" id="UP000006882"/>
    </source>
</evidence>
<dbReference type="Proteomes" id="UP000006882">
    <property type="component" value="Chromosome G6"/>
</dbReference>
<gene>
    <name evidence="1" type="ORF">PRUPE_6G095900</name>
</gene>
<evidence type="ECO:0000313" key="1">
    <source>
        <dbReference type="EMBL" id="ONI00572.1"/>
    </source>
</evidence>
<dbReference type="EMBL" id="CM007656">
    <property type="protein sequence ID" value="ONI00572.1"/>
    <property type="molecule type" value="Genomic_DNA"/>
</dbReference>
<dbReference type="AlphaFoldDB" id="A0A251NMR3"/>
<sequence length="73" mass="8114">MSKSLEVNLLPRINSGSIRLLTFRNGSSWKMDLVTGRASWSRDSIKRVIERGHGLFSNGVPVWNWVGVSGGWG</sequence>
<accession>A0A251NMR3</accession>
<dbReference type="Gramene" id="ONI00572">
    <property type="protein sequence ID" value="ONI00572"/>
    <property type="gene ID" value="PRUPE_6G095900"/>
</dbReference>
<organism evidence="1 2">
    <name type="scientific">Prunus persica</name>
    <name type="common">Peach</name>
    <name type="synonym">Amygdalus persica</name>
    <dbReference type="NCBI Taxonomy" id="3760"/>
    <lineage>
        <taxon>Eukaryota</taxon>
        <taxon>Viridiplantae</taxon>
        <taxon>Streptophyta</taxon>
        <taxon>Embryophyta</taxon>
        <taxon>Tracheophyta</taxon>
        <taxon>Spermatophyta</taxon>
        <taxon>Magnoliopsida</taxon>
        <taxon>eudicotyledons</taxon>
        <taxon>Gunneridae</taxon>
        <taxon>Pentapetalae</taxon>
        <taxon>rosids</taxon>
        <taxon>fabids</taxon>
        <taxon>Rosales</taxon>
        <taxon>Rosaceae</taxon>
        <taxon>Amygdaloideae</taxon>
        <taxon>Amygdaleae</taxon>
        <taxon>Prunus</taxon>
    </lineage>
</organism>
<proteinExistence type="predicted"/>
<keyword evidence="2" id="KW-1185">Reference proteome</keyword>
<name>A0A251NMR3_PRUPE</name>
<protein>
    <submittedName>
        <fullName evidence="1">Uncharacterized protein</fullName>
    </submittedName>
</protein>
<reference evidence="1 2" key="1">
    <citation type="journal article" date="2013" name="Nat. Genet.">
        <title>The high-quality draft genome of peach (Prunus persica) identifies unique patterns of genetic diversity, domestication and genome evolution.</title>
        <authorList>
            <consortium name="International Peach Genome Initiative"/>
            <person name="Verde I."/>
            <person name="Abbott A.G."/>
            <person name="Scalabrin S."/>
            <person name="Jung S."/>
            <person name="Shu S."/>
            <person name="Marroni F."/>
            <person name="Zhebentyayeva T."/>
            <person name="Dettori M.T."/>
            <person name="Grimwood J."/>
            <person name="Cattonaro F."/>
            <person name="Zuccolo A."/>
            <person name="Rossini L."/>
            <person name="Jenkins J."/>
            <person name="Vendramin E."/>
            <person name="Meisel L.A."/>
            <person name="Decroocq V."/>
            <person name="Sosinski B."/>
            <person name="Prochnik S."/>
            <person name="Mitros T."/>
            <person name="Policriti A."/>
            <person name="Cipriani G."/>
            <person name="Dondini L."/>
            <person name="Ficklin S."/>
            <person name="Goodstein D.M."/>
            <person name="Xuan P."/>
            <person name="Del Fabbro C."/>
            <person name="Aramini V."/>
            <person name="Copetti D."/>
            <person name="Gonzalez S."/>
            <person name="Horner D.S."/>
            <person name="Falchi R."/>
            <person name="Lucas S."/>
            <person name="Mica E."/>
            <person name="Maldonado J."/>
            <person name="Lazzari B."/>
            <person name="Bielenberg D."/>
            <person name="Pirona R."/>
            <person name="Miculan M."/>
            <person name="Barakat A."/>
            <person name="Testolin R."/>
            <person name="Stella A."/>
            <person name="Tartarini S."/>
            <person name="Tonutti P."/>
            <person name="Arus P."/>
            <person name="Orellana A."/>
            <person name="Wells C."/>
            <person name="Main D."/>
            <person name="Vizzotto G."/>
            <person name="Silva H."/>
            <person name="Salamini F."/>
            <person name="Schmutz J."/>
            <person name="Morgante M."/>
            <person name="Rokhsar D.S."/>
        </authorList>
    </citation>
    <scope>NUCLEOTIDE SEQUENCE [LARGE SCALE GENOMIC DNA]</scope>
    <source>
        <strain evidence="2">cv. Nemared</strain>
    </source>
</reference>